<keyword evidence="3" id="KW-1185">Reference proteome</keyword>
<accession>A0A1H4IAV0</accession>
<dbReference type="Proteomes" id="UP000183561">
    <property type="component" value="Unassembled WGS sequence"/>
</dbReference>
<evidence type="ECO:0000313" key="3">
    <source>
        <dbReference type="Proteomes" id="UP000183561"/>
    </source>
</evidence>
<reference evidence="3" key="1">
    <citation type="submission" date="2016-10" db="EMBL/GenBank/DDBJ databases">
        <authorList>
            <person name="Varghese N."/>
            <person name="Submissions S."/>
        </authorList>
    </citation>
    <scope>NUCLEOTIDE SEQUENCE [LARGE SCALE GENOMIC DNA]</scope>
    <source>
        <strain evidence="3">DSM 44498</strain>
    </source>
</reference>
<proteinExistence type="predicted"/>
<dbReference type="GO" id="GO:0016491">
    <property type="term" value="F:oxidoreductase activity"/>
    <property type="evidence" value="ECO:0007669"/>
    <property type="project" value="InterPro"/>
</dbReference>
<dbReference type="EMBL" id="FNSV01000002">
    <property type="protein sequence ID" value="SEB31060.1"/>
    <property type="molecule type" value="Genomic_DNA"/>
</dbReference>
<gene>
    <name evidence="2" type="ORF">SAMN04490239_0278</name>
</gene>
<sequence>MHQISGTNRDLAWTEVETIVDTTIPEVNVVRIAVDLACRAPSVHNSQPWQWTYSDGRLDLHTDRGRLLASTDPKGRQLVVSCGAALHHLETALTALRWTADIERLPDGLRSGHLATIRFQHDAHPQSHDFDLLSAIRHRYSDRRPFGPLSVKSPLPRTLPDVIRAPGVHLTVLPPEARATLAAATEITAAARRYDSAYHTELHWWAGHSILSGGIPPNALETAENLSRVDIGRGFPAGRDDDSAEEIDRSTVLVISTDADGRPDWLRAGEALSAVLLEATVEGLATCPLTHMTELRQSRELIRELLPDRGFPQALIRLGVTDKKLTPRQTPRRPTDSVLSVVSHPR</sequence>
<name>A0A1H4IAV0_9NOCA</name>
<evidence type="ECO:0000256" key="1">
    <source>
        <dbReference type="SAM" id="MobiDB-lite"/>
    </source>
</evidence>
<organism evidence="2 3">
    <name type="scientific">Rhodococcus koreensis</name>
    <dbReference type="NCBI Taxonomy" id="99653"/>
    <lineage>
        <taxon>Bacteria</taxon>
        <taxon>Bacillati</taxon>
        <taxon>Actinomycetota</taxon>
        <taxon>Actinomycetes</taxon>
        <taxon>Mycobacteriales</taxon>
        <taxon>Nocardiaceae</taxon>
        <taxon>Rhodococcus</taxon>
    </lineage>
</organism>
<dbReference type="OrthoDB" id="8156917at2"/>
<dbReference type="AlphaFoldDB" id="A0A1H4IAV0"/>
<dbReference type="InterPro" id="IPR000415">
    <property type="entry name" value="Nitroreductase-like"/>
</dbReference>
<dbReference type="InterPro" id="IPR050627">
    <property type="entry name" value="Nitroreductase/BluB"/>
</dbReference>
<dbReference type="PANTHER" id="PTHR23026:SF123">
    <property type="entry name" value="NAD(P)H NITROREDUCTASE RV3131-RELATED"/>
    <property type="match status" value="1"/>
</dbReference>
<evidence type="ECO:0000313" key="2">
    <source>
        <dbReference type="EMBL" id="SEB31060.1"/>
    </source>
</evidence>
<dbReference type="NCBIfam" id="NF047509">
    <property type="entry name" value="Rv3131_FMN_oxido"/>
    <property type="match status" value="1"/>
</dbReference>
<protein>
    <submittedName>
        <fullName evidence="2">Nitroreductase family protein</fullName>
    </submittedName>
</protein>
<dbReference type="PANTHER" id="PTHR23026">
    <property type="entry name" value="NADPH NITROREDUCTASE"/>
    <property type="match status" value="1"/>
</dbReference>
<dbReference type="RefSeq" id="WP_072946274.1">
    <property type="nucleotide sequence ID" value="NZ_FNSV01000002.1"/>
</dbReference>
<dbReference type="SUPFAM" id="SSF55469">
    <property type="entry name" value="FMN-dependent nitroreductase-like"/>
    <property type="match status" value="1"/>
</dbReference>
<feature type="region of interest" description="Disordered" evidence="1">
    <location>
        <begin position="322"/>
        <end position="346"/>
    </location>
</feature>
<dbReference type="Gene3D" id="3.40.109.10">
    <property type="entry name" value="NADH Oxidase"/>
    <property type="match status" value="1"/>
</dbReference>